<dbReference type="InterPro" id="IPR017441">
    <property type="entry name" value="Protein_kinase_ATP_BS"/>
</dbReference>
<dbReference type="PROSITE" id="PS50011">
    <property type="entry name" value="PROTEIN_KINASE_DOM"/>
    <property type="match status" value="1"/>
</dbReference>
<evidence type="ECO:0000256" key="2">
    <source>
        <dbReference type="ARBA" id="ARBA00022527"/>
    </source>
</evidence>
<dbReference type="EMBL" id="CAJZBQ010000020">
    <property type="protein sequence ID" value="CAG9318283.1"/>
    <property type="molecule type" value="Genomic_DNA"/>
</dbReference>
<evidence type="ECO:0000256" key="1">
    <source>
        <dbReference type="ARBA" id="ARBA00011245"/>
    </source>
</evidence>
<dbReference type="Gene3D" id="3.10.20.90">
    <property type="entry name" value="Phosphatidylinositol 3-kinase Catalytic Subunit, Chain A, domain 1"/>
    <property type="match status" value="1"/>
</dbReference>
<dbReference type="Gene3D" id="3.30.200.20">
    <property type="entry name" value="Phosphorylase Kinase, domain 1"/>
    <property type="match status" value="1"/>
</dbReference>
<feature type="domain" description="Protein kinase" evidence="11">
    <location>
        <begin position="487"/>
        <end position="739"/>
    </location>
</feature>
<keyword evidence="8" id="KW-0040">ANK repeat</keyword>
<organism evidence="12 13">
    <name type="scientific">Blepharisma stoltei</name>
    <dbReference type="NCBI Taxonomy" id="1481888"/>
    <lineage>
        <taxon>Eukaryota</taxon>
        <taxon>Sar</taxon>
        <taxon>Alveolata</taxon>
        <taxon>Ciliophora</taxon>
        <taxon>Postciliodesmatophora</taxon>
        <taxon>Heterotrichea</taxon>
        <taxon>Heterotrichida</taxon>
        <taxon>Blepharismidae</taxon>
        <taxon>Blepharisma</taxon>
    </lineage>
</organism>
<dbReference type="Pfam" id="PF12796">
    <property type="entry name" value="Ank_2"/>
    <property type="match status" value="1"/>
</dbReference>
<keyword evidence="7 9" id="KW-0067">ATP-binding</keyword>
<dbReference type="Gene3D" id="1.10.510.10">
    <property type="entry name" value="Transferase(Phosphotransferase) domain 1"/>
    <property type="match status" value="1"/>
</dbReference>
<evidence type="ECO:0000256" key="6">
    <source>
        <dbReference type="ARBA" id="ARBA00022777"/>
    </source>
</evidence>
<comment type="caution">
    <text evidence="12">The sequence shown here is derived from an EMBL/GenBank/DDBJ whole genome shotgun (WGS) entry which is preliminary data.</text>
</comment>
<evidence type="ECO:0000256" key="4">
    <source>
        <dbReference type="ARBA" id="ARBA00022679"/>
    </source>
</evidence>
<evidence type="ECO:0000256" key="8">
    <source>
        <dbReference type="PROSITE-ProRule" id="PRU00023"/>
    </source>
</evidence>
<keyword evidence="13" id="KW-1185">Reference proteome</keyword>
<dbReference type="InterPro" id="IPR045270">
    <property type="entry name" value="STKc_AGC"/>
</dbReference>
<dbReference type="SMART" id="SM00220">
    <property type="entry name" value="S_TKc"/>
    <property type="match status" value="1"/>
</dbReference>
<dbReference type="InterPro" id="IPR002110">
    <property type="entry name" value="Ankyrin_rpt"/>
</dbReference>
<dbReference type="PROSITE" id="PS00108">
    <property type="entry name" value="PROTEIN_KINASE_ST"/>
    <property type="match status" value="1"/>
</dbReference>
<feature type="compositionally biased region" description="Acidic residues" evidence="10">
    <location>
        <begin position="127"/>
        <end position="141"/>
    </location>
</feature>
<evidence type="ECO:0000256" key="10">
    <source>
        <dbReference type="SAM" id="MobiDB-lite"/>
    </source>
</evidence>
<gene>
    <name evidence="12" type="ORF">BSTOLATCC_MIC20759</name>
</gene>
<evidence type="ECO:0000256" key="3">
    <source>
        <dbReference type="ARBA" id="ARBA00022553"/>
    </source>
</evidence>
<keyword evidence="4" id="KW-0808">Transferase</keyword>
<dbReference type="InterPro" id="IPR036770">
    <property type="entry name" value="Ankyrin_rpt-contain_sf"/>
</dbReference>
<dbReference type="SUPFAM" id="SSF56112">
    <property type="entry name" value="Protein kinase-like (PK-like)"/>
    <property type="match status" value="1"/>
</dbReference>
<sequence>MKLIIRGSDNFFEVNIGPNSKVKDLKVEIARITMIPPPLQKLSIFSSGMKVLLPTSSKISLYNISDGAEIFLDEKAIENAQAPEAPLDDEPKRMVRRHTLQPRVSSKPTARSSKVQTQAPAQSIEPVQEEEPQEPEIPEDEHEPWLTRCIMACQEGEAEMFVEALQDYMRARPLKVLEESVAEILNARYNDKWSCIHYCCYMGHANVLKEIIDLGGNCNIETDDHWTPLQIASYQGHKNCVEMLVSHPLIQINKMTAERGTGLHLASSMGHAEIVEILLNHKASLKLEDPYGKTALELATNIKVAELIPKYLGEEMLEKYGKKSNEKPKAFTGEAFSTATWQINDKLVFLVMDTERGLFGQYSTKNSYLEGQNPDVLIPFVDIQEVKNLNSGIAENKFFFVVNTQDITLKYYTNTQDLTNSWVSKLINCVNFFQTYAHNPENRDFLENQEGERISMKLRGIKTNMNFEEEAIEYHHDEGQTINYDSFDVLEELGAGSFGHVYKVVKKNSGEIYAMKVLSKQMLREKNQLKYAIAECKILKNIRHPYIVPLYWAFQTPNSLYMVLEYCPNGDLSKLLEYAQSLNVSISKFYIAEVILAIEYLHSLDIVYRDLKPQNLLLDSNGHIKLADFGLAKENVTEENPAMSFCGSPAYLPPEQIAGTGAWKPADIYCIGANLYELLTGQPPFYTENISVLYQRISKSKLKFPEGLDEEAENLIQAVMKRNPEERPSIQDVKEHPFFYSINWSDMLAMKIPPPIGKDDFVRLKQAMK</sequence>
<dbReference type="FunFam" id="1.10.510.10:FF:000571">
    <property type="entry name" value="Maternal embryonic leucine zipper kinase"/>
    <property type="match status" value="1"/>
</dbReference>
<feature type="repeat" description="ANK" evidence="8">
    <location>
        <begin position="258"/>
        <end position="290"/>
    </location>
</feature>
<dbReference type="Pfam" id="PF00069">
    <property type="entry name" value="Pkinase"/>
    <property type="match status" value="1"/>
</dbReference>
<proteinExistence type="predicted"/>
<dbReference type="GO" id="GO:0005524">
    <property type="term" value="F:ATP binding"/>
    <property type="evidence" value="ECO:0007669"/>
    <property type="project" value="UniProtKB-UniRule"/>
</dbReference>
<dbReference type="GO" id="GO:0004674">
    <property type="term" value="F:protein serine/threonine kinase activity"/>
    <property type="evidence" value="ECO:0007669"/>
    <property type="project" value="UniProtKB-KW"/>
</dbReference>
<dbReference type="Proteomes" id="UP001162131">
    <property type="component" value="Unassembled WGS sequence"/>
</dbReference>
<dbReference type="Gene3D" id="1.25.40.20">
    <property type="entry name" value="Ankyrin repeat-containing domain"/>
    <property type="match status" value="1"/>
</dbReference>
<evidence type="ECO:0000256" key="7">
    <source>
        <dbReference type="ARBA" id="ARBA00022840"/>
    </source>
</evidence>
<dbReference type="InterPro" id="IPR000626">
    <property type="entry name" value="Ubiquitin-like_dom"/>
</dbReference>
<evidence type="ECO:0000256" key="5">
    <source>
        <dbReference type="ARBA" id="ARBA00022741"/>
    </source>
</evidence>
<dbReference type="Pfam" id="PF13857">
    <property type="entry name" value="Ank_5"/>
    <property type="match status" value="1"/>
</dbReference>
<dbReference type="InterPro" id="IPR008271">
    <property type="entry name" value="Ser/Thr_kinase_AS"/>
</dbReference>
<keyword evidence="3" id="KW-0597">Phosphoprotein</keyword>
<reference evidence="12" key="1">
    <citation type="submission" date="2021-09" db="EMBL/GenBank/DDBJ databases">
        <authorList>
            <consortium name="AG Swart"/>
            <person name="Singh M."/>
            <person name="Singh A."/>
            <person name="Seah K."/>
            <person name="Emmerich C."/>
        </authorList>
    </citation>
    <scope>NUCLEOTIDE SEQUENCE</scope>
    <source>
        <strain evidence="12">ATCC30299</strain>
    </source>
</reference>
<dbReference type="AlphaFoldDB" id="A0AAU9J975"/>
<dbReference type="SUPFAM" id="SSF48403">
    <property type="entry name" value="Ankyrin repeat"/>
    <property type="match status" value="1"/>
</dbReference>
<keyword evidence="5 9" id="KW-0547">Nucleotide-binding</keyword>
<evidence type="ECO:0000256" key="9">
    <source>
        <dbReference type="PROSITE-ProRule" id="PRU10141"/>
    </source>
</evidence>
<dbReference type="CDD" id="cd17039">
    <property type="entry name" value="Ubl_ubiquitin_like"/>
    <property type="match status" value="1"/>
</dbReference>
<evidence type="ECO:0000259" key="11">
    <source>
        <dbReference type="PROSITE" id="PS50011"/>
    </source>
</evidence>
<dbReference type="PROSITE" id="PS50088">
    <property type="entry name" value="ANK_REPEAT"/>
    <property type="match status" value="1"/>
</dbReference>
<keyword evidence="6" id="KW-0418">Kinase</keyword>
<dbReference type="FunFam" id="3.30.200.20:FF:000042">
    <property type="entry name" value="Aurora kinase A"/>
    <property type="match status" value="1"/>
</dbReference>
<accession>A0AAU9J975</accession>
<evidence type="ECO:0000313" key="13">
    <source>
        <dbReference type="Proteomes" id="UP001162131"/>
    </source>
</evidence>
<dbReference type="PROSITE" id="PS50297">
    <property type="entry name" value="ANK_REP_REGION"/>
    <property type="match status" value="1"/>
</dbReference>
<keyword evidence="2" id="KW-0723">Serine/threonine-protein kinase</keyword>
<feature type="region of interest" description="Disordered" evidence="10">
    <location>
        <begin position="99"/>
        <end position="141"/>
    </location>
</feature>
<feature type="compositionally biased region" description="Polar residues" evidence="10">
    <location>
        <begin position="102"/>
        <end position="121"/>
    </location>
</feature>
<name>A0AAU9J975_9CILI</name>
<dbReference type="SMART" id="SM00213">
    <property type="entry name" value="UBQ"/>
    <property type="match status" value="1"/>
</dbReference>
<dbReference type="PANTHER" id="PTHR24351">
    <property type="entry name" value="RIBOSOMAL PROTEIN S6 KINASE"/>
    <property type="match status" value="1"/>
</dbReference>
<dbReference type="SMART" id="SM00248">
    <property type="entry name" value="ANK"/>
    <property type="match status" value="3"/>
</dbReference>
<dbReference type="CDD" id="cd05123">
    <property type="entry name" value="STKc_AGC"/>
    <property type="match status" value="1"/>
</dbReference>
<dbReference type="InterPro" id="IPR029071">
    <property type="entry name" value="Ubiquitin-like_domsf"/>
</dbReference>
<dbReference type="InterPro" id="IPR011009">
    <property type="entry name" value="Kinase-like_dom_sf"/>
</dbReference>
<feature type="binding site" evidence="9">
    <location>
        <position position="516"/>
    </location>
    <ligand>
        <name>ATP</name>
        <dbReference type="ChEBI" id="CHEBI:30616"/>
    </ligand>
</feature>
<comment type="subunit">
    <text evidence="1">Monomer.</text>
</comment>
<dbReference type="PROSITE" id="PS00107">
    <property type="entry name" value="PROTEIN_KINASE_ATP"/>
    <property type="match status" value="1"/>
</dbReference>
<dbReference type="InterPro" id="IPR000719">
    <property type="entry name" value="Prot_kinase_dom"/>
</dbReference>
<protein>
    <recommendedName>
        <fullName evidence="11">Protein kinase domain-containing protein</fullName>
    </recommendedName>
</protein>
<evidence type="ECO:0000313" key="12">
    <source>
        <dbReference type="EMBL" id="CAG9318283.1"/>
    </source>
</evidence>
<dbReference type="SUPFAM" id="SSF54236">
    <property type="entry name" value="Ubiquitin-like"/>
    <property type="match status" value="1"/>
</dbReference>